<evidence type="ECO:0000313" key="5">
    <source>
        <dbReference type="Proteomes" id="UP001529510"/>
    </source>
</evidence>
<evidence type="ECO:0000256" key="1">
    <source>
        <dbReference type="RuleBase" id="RU361155"/>
    </source>
</evidence>
<evidence type="ECO:0000313" key="4">
    <source>
        <dbReference type="EMBL" id="KAL0180626.1"/>
    </source>
</evidence>
<sequence length="52" mass="5752">NLPEGVKKVSEFFNLPLTDEQVSSVAGESTFSAMQENSQKSHGNFGSIFFRK</sequence>
<gene>
    <name evidence="4" type="ORF">M9458_023032</name>
</gene>
<dbReference type="Proteomes" id="UP001529510">
    <property type="component" value="Unassembled WGS sequence"/>
</dbReference>
<organism evidence="4 5">
    <name type="scientific">Cirrhinus mrigala</name>
    <name type="common">Mrigala</name>
    <dbReference type="NCBI Taxonomy" id="683832"/>
    <lineage>
        <taxon>Eukaryota</taxon>
        <taxon>Metazoa</taxon>
        <taxon>Chordata</taxon>
        <taxon>Craniata</taxon>
        <taxon>Vertebrata</taxon>
        <taxon>Euteleostomi</taxon>
        <taxon>Actinopterygii</taxon>
        <taxon>Neopterygii</taxon>
        <taxon>Teleostei</taxon>
        <taxon>Ostariophysi</taxon>
        <taxon>Cypriniformes</taxon>
        <taxon>Cyprinidae</taxon>
        <taxon>Labeoninae</taxon>
        <taxon>Labeonini</taxon>
        <taxon>Cirrhinus</taxon>
    </lineage>
</organism>
<feature type="domain" description="Sulfotransferase" evidence="3">
    <location>
        <begin position="2"/>
        <end position="44"/>
    </location>
</feature>
<dbReference type="Pfam" id="PF00685">
    <property type="entry name" value="Sulfotransfer_1"/>
    <property type="match status" value="1"/>
</dbReference>
<dbReference type="InterPro" id="IPR000863">
    <property type="entry name" value="Sulfotransferase_dom"/>
</dbReference>
<protein>
    <recommendedName>
        <fullName evidence="1">Sulfotransferase</fullName>
        <ecNumber evidence="1">2.8.2.-</ecNumber>
    </recommendedName>
</protein>
<dbReference type="InterPro" id="IPR027417">
    <property type="entry name" value="P-loop_NTPase"/>
</dbReference>
<dbReference type="AlphaFoldDB" id="A0ABD0Q3C1"/>
<proteinExistence type="inferred from homology"/>
<keyword evidence="1" id="KW-0808">Transferase</keyword>
<dbReference type="GO" id="GO:0016740">
    <property type="term" value="F:transferase activity"/>
    <property type="evidence" value="ECO:0007669"/>
    <property type="project" value="UniProtKB-KW"/>
</dbReference>
<feature type="non-terminal residue" evidence="4">
    <location>
        <position position="52"/>
    </location>
</feature>
<name>A0ABD0Q3C1_CIRMR</name>
<dbReference type="EMBL" id="JAMKFB020000011">
    <property type="protein sequence ID" value="KAL0180626.1"/>
    <property type="molecule type" value="Genomic_DNA"/>
</dbReference>
<accession>A0ABD0Q3C1</accession>
<dbReference type="SUPFAM" id="SSF52540">
    <property type="entry name" value="P-loop containing nucleoside triphosphate hydrolases"/>
    <property type="match status" value="1"/>
</dbReference>
<evidence type="ECO:0000256" key="2">
    <source>
        <dbReference type="SAM" id="MobiDB-lite"/>
    </source>
</evidence>
<feature type="compositionally biased region" description="Polar residues" evidence="2">
    <location>
        <begin position="33"/>
        <end position="44"/>
    </location>
</feature>
<comment type="caution">
    <text evidence="4">The sequence shown here is derived from an EMBL/GenBank/DDBJ whole genome shotgun (WGS) entry which is preliminary data.</text>
</comment>
<reference evidence="4 5" key="1">
    <citation type="submission" date="2024-05" db="EMBL/GenBank/DDBJ databases">
        <title>Genome sequencing and assembly of Indian major carp, Cirrhinus mrigala (Hamilton, 1822).</title>
        <authorList>
            <person name="Mohindra V."/>
            <person name="Chowdhury L.M."/>
            <person name="Lal K."/>
            <person name="Jena J.K."/>
        </authorList>
    </citation>
    <scope>NUCLEOTIDE SEQUENCE [LARGE SCALE GENOMIC DNA]</scope>
    <source>
        <strain evidence="4">CM1030</strain>
        <tissue evidence="4">Blood</tissue>
    </source>
</reference>
<feature type="non-terminal residue" evidence="4">
    <location>
        <position position="1"/>
    </location>
</feature>
<dbReference type="Gene3D" id="3.40.50.300">
    <property type="entry name" value="P-loop containing nucleotide triphosphate hydrolases"/>
    <property type="match status" value="1"/>
</dbReference>
<keyword evidence="5" id="KW-1185">Reference proteome</keyword>
<feature type="region of interest" description="Disordered" evidence="2">
    <location>
        <begin position="33"/>
        <end position="52"/>
    </location>
</feature>
<dbReference type="EC" id="2.8.2.-" evidence="1"/>
<evidence type="ECO:0000259" key="3">
    <source>
        <dbReference type="Pfam" id="PF00685"/>
    </source>
</evidence>
<comment type="similarity">
    <text evidence="1">Belongs to the sulfotransferase 1 family.</text>
</comment>